<organism evidence="3 4">
    <name type="scientific">Streptococcus salivarius</name>
    <dbReference type="NCBI Taxonomy" id="1304"/>
    <lineage>
        <taxon>Bacteria</taxon>
        <taxon>Bacillati</taxon>
        <taxon>Bacillota</taxon>
        <taxon>Bacilli</taxon>
        <taxon>Lactobacillales</taxon>
        <taxon>Streptococcaceae</taxon>
        <taxon>Streptococcus</taxon>
    </lineage>
</organism>
<dbReference type="InterPro" id="IPR052404">
    <property type="entry name" value="SPP1-like_terminase"/>
</dbReference>
<proteinExistence type="predicted"/>
<dbReference type="InterPro" id="IPR005335">
    <property type="entry name" value="Terminase_ssu"/>
</dbReference>
<dbReference type="EMBL" id="JAQMJT010000001">
    <property type="protein sequence ID" value="MDB8613082.1"/>
    <property type="molecule type" value="Genomic_DNA"/>
</dbReference>
<gene>
    <name evidence="3" type="ORF">PNU26_01505</name>
</gene>
<reference evidence="3" key="1">
    <citation type="submission" date="2023-01" db="EMBL/GenBank/DDBJ databases">
        <title>Human gut microbiome strain richness.</title>
        <authorList>
            <person name="Chen-Liaw A."/>
        </authorList>
    </citation>
    <scope>NUCLEOTIDE SEQUENCE</scope>
    <source>
        <strain evidence="3">1001095st1_G4_1001095IJ_161003</strain>
    </source>
</reference>
<comment type="caution">
    <text evidence="3">The sequence shown here is derived from an EMBL/GenBank/DDBJ whole genome shotgun (WGS) entry which is preliminary data.</text>
</comment>
<name>A0AAW6D226_STRSL</name>
<evidence type="ECO:0000256" key="2">
    <source>
        <dbReference type="ARBA" id="ARBA00023219"/>
    </source>
</evidence>
<dbReference type="AlphaFoldDB" id="A0AAW6D226"/>
<protein>
    <submittedName>
        <fullName evidence="3">Terminase small subunit</fullName>
    </submittedName>
</protein>
<dbReference type="InterPro" id="IPR038713">
    <property type="entry name" value="Terminase_Gp1_N_sf"/>
</dbReference>
<dbReference type="Pfam" id="PF03592">
    <property type="entry name" value="Terminase_2"/>
    <property type="match status" value="1"/>
</dbReference>
<evidence type="ECO:0000256" key="1">
    <source>
        <dbReference type="ARBA" id="ARBA00022612"/>
    </source>
</evidence>
<dbReference type="GO" id="GO:0051276">
    <property type="term" value="P:chromosome organization"/>
    <property type="evidence" value="ECO:0007669"/>
    <property type="project" value="InterPro"/>
</dbReference>
<dbReference type="PANTHER" id="PTHR41328">
    <property type="entry name" value="TERMINASE SMALL SUBUNIT-RELATED"/>
    <property type="match status" value="1"/>
</dbReference>
<keyword evidence="2" id="KW-0231">Viral genome packaging</keyword>
<keyword evidence="1" id="KW-1188">Viral release from host cell</keyword>
<dbReference type="Gene3D" id="1.10.10.1400">
    <property type="entry name" value="Terminase, small subunit, N-terminal DNA-binding domain, HTH motif"/>
    <property type="match status" value="1"/>
</dbReference>
<accession>A0AAW6D226</accession>
<dbReference type="PANTHER" id="PTHR41328:SF2">
    <property type="entry name" value="TERMINASE SMALL SUBUNIT"/>
    <property type="match status" value="1"/>
</dbReference>
<evidence type="ECO:0000313" key="3">
    <source>
        <dbReference type="EMBL" id="MDB8613082.1"/>
    </source>
</evidence>
<sequence>MKERQKRFADEYIKTGNIEQSALEAGYSKTYARSQSHKLLANVGIKAYIDEQMEEIHKRRRQQHKSNIMDAEEGLSILSDIARGKRDEEVIMMNPVTGEIERIMKKADNNTVIKAINEILKRYPTAKQSEKLELEIERLKAQLTDTQIEDDTITIVDSWEVDDEGN</sequence>
<dbReference type="Proteomes" id="UP001210204">
    <property type="component" value="Unassembled WGS sequence"/>
</dbReference>
<evidence type="ECO:0000313" key="4">
    <source>
        <dbReference type="Proteomes" id="UP001210204"/>
    </source>
</evidence>
<dbReference type="RefSeq" id="WP_195917855.1">
    <property type="nucleotide sequence ID" value="NZ_JADOZZ010000001.1"/>
</dbReference>